<feature type="binding site" evidence="12">
    <location>
        <position position="474"/>
    </location>
    <ligand>
        <name>Mg(2+)</name>
        <dbReference type="ChEBI" id="CHEBI:18420"/>
    </ligand>
</feature>
<dbReference type="VEuPathDB" id="AmoebaDB:NAEGRDRAFT_79163"/>
<keyword evidence="15" id="KW-1185">Reference proteome</keyword>
<sequence length="622" mass="71670">MINQDIIDYTIANTEEIKNLSHWYCISPELDQNYILGMQSDVVPPTNFESYWKGFVSNYGINTSLIDYIQQNIGYYLRRENVASSDQVKKKIENNGVGFILVKYESENTDEQDVFNISIPNRKVNLQVSKKILSRECKVFERMLNSEMIEARTSEMTLETSDKYFEWMIDYVHIGYLGSDKLTFESKSESEIIVKMDDLIGLLQIADEYQVESLTKSISKVCNAYNALTISLASIELSEDCKSIIYEETIPIISAQPSCIICDPIYRKVGYTELEEDLSCYSTKDKKLFKQTLMQHVPIFTEKDLHAMISYVVSKYAHYKVIGRMPFELLKQILLSLLSNGDLMAVTYFLIFWVVTDYEARFEEAYKFVLEFIDFSKINDDEILFPFFSIFVNLGKEDLFTSAKNQLKDIMLKSLLHVRGVPKELLGLQEIKVLEKKQKKRTKKNGFLIGLDGGGKTTLLYKWYLGEVVLTIPTDKFNTQMINYKDVDFTIKDFGGLANLWKDYAQEADFVIFVVDSTDTGRMNQAKDLLWTVLESIPKKTSIVVFCNKQDFFSAASCANIANDLNLNSITDRKWYIQAGCALTGDGIYESIDHILTFFVPQKIDFFGKVDFNIASEWEWVL</sequence>
<dbReference type="Gene3D" id="3.40.50.300">
    <property type="entry name" value="P-loop containing nucleotide triphosphate hydrolases"/>
    <property type="match status" value="1"/>
</dbReference>
<dbReference type="CDD" id="cd00878">
    <property type="entry name" value="Arf_Arl"/>
    <property type="match status" value="1"/>
</dbReference>
<dbReference type="GO" id="GO:0015031">
    <property type="term" value="P:protein transport"/>
    <property type="evidence" value="ECO:0007669"/>
    <property type="project" value="UniProtKB-KW"/>
</dbReference>
<dbReference type="SMART" id="SM00178">
    <property type="entry name" value="SAR"/>
    <property type="match status" value="1"/>
</dbReference>
<dbReference type="PRINTS" id="PR00328">
    <property type="entry name" value="SAR1GTPBP"/>
</dbReference>
<dbReference type="GO" id="GO:0003924">
    <property type="term" value="F:GTPase activity"/>
    <property type="evidence" value="ECO:0007669"/>
    <property type="project" value="InterPro"/>
</dbReference>
<dbReference type="PROSITE" id="PS50097">
    <property type="entry name" value="BTB"/>
    <property type="match status" value="1"/>
</dbReference>
<dbReference type="InterPro" id="IPR006689">
    <property type="entry name" value="Small_GTPase_ARF/SAR"/>
</dbReference>
<keyword evidence="3" id="KW-0813">Transport</keyword>
<keyword evidence="5 11" id="KW-0547">Nucleotide-binding</keyword>
<dbReference type="SUPFAM" id="SSF54695">
    <property type="entry name" value="POZ domain"/>
    <property type="match status" value="1"/>
</dbReference>
<dbReference type="EMBL" id="GG738859">
    <property type="protein sequence ID" value="EFC46346.1"/>
    <property type="molecule type" value="Genomic_DNA"/>
</dbReference>
<evidence type="ECO:0000259" key="13">
    <source>
        <dbReference type="PROSITE" id="PS50097"/>
    </source>
</evidence>
<dbReference type="GO" id="GO:0005794">
    <property type="term" value="C:Golgi apparatus"/>
    <property type="evidence" value="ECO:0007669"/>
    <property type="project" value="UniProtKB-SubCell"/>
</dbReference>
<evidence type="ECO:0000256" key="12">
    <source>
        <dbReference type="PIRSR" id="PIRSR606689-2"/>
    </source>
</evidence>
<dbReference type="GeneID" id="8859463"/>
<dbReference type="eggNOG" id="KOG0070">
    <property type="taxonomic scope" value="Eukaryota"/>
</dbReference>
<evidence type="ECO:0000256" key="2">
    <source>
        <dbReference type="ARBA" id="ARBA00010290"/>
    </source>
</evidence>
<dbReference type="KEGG" id="ngr:NAEGRDRAFT_79163"/>
<feature type="binding site" evidence="11">
    <location>
        <position position="496"/>
    </location>
    <ligand>
        <name>GTP</name>
        <dbReference type="ChEBI" id="CHEBI:37565"/>
    </ligand>
</feature>
<comment type="subcellular location">
    <subcellularLocation>
        <location evidence="1">Golgi apparatus</location>
    </subcellularLocation>
</comment>
<evidence type="ECO:0000256" key="5">
    <source>
        <dbReference type="ARBA" id="ARBA00022741"/>
    </source>
</evidence>
<evidence type="ECO:0000256" key="9">
    <source>
        <dbReference type="ARBA" id="ARBA00023134"/>
    </source>
</evidence>
<feature type="domain" description="BTB" evidence="13">
    <location>
        <begin position="115"/>
        <end position="181"/>
    </location>
</feature>
<dbReference type="STRING" id="5762.D2VA08"/>
<dbReference type="PROSITE" id="PS51417">
    <property type="entry name" value="ARF"/>
    <property type="match status" value="1"/>
</dbReference>
<evidence type="ECO:0000256" key="6">
    <source>
        <dbReference type="ARBA" id="ARBA00022892"/>
    </source>
</evidence>
<dbReference type="InterPro" id="IPR000210">
    <property type="entry name" value="BTB/POZ_dom"/>
</dbReference>
<dbReference type="Proteomes" id="UP000006671">
    <property type="component" value="Unassembled WGS sequence"/>
</dbReference>
<proteinExistence type="inferred from homology"/>
<evidence type="ECO:0000256" key="3">
    <source>
        <dbReference type="ARBA" id="ARBA00022448"/>
    </source>
</evidence>
<feature type="binding site" evidence="11">
    <location>
        <begin position="548"/>
        <end position="551"/>
    </location>
    <ligand>
        <name>GTP</name>
        <dbReference type="ChEBI" id="CHEBI:37565"/>
    </ligand>
</feature>
<evidence type="ECO:0000256" key="10">
    <source>
        <dbReference type="ARBA" id="ARBA00023288"/>
    </source>
</evidence>
<keyword evidence="7" id="KW-0653">Protein transport</keyword>
<keyword evidence="9 11" id="KW-0342">GTP-binding</keyword>
<keyword evidence="4" id="KW-0519">Myristate</keyword>
<evidence type="ECO:0000256" key="11">
    <source>
        <dbReference type="PIRSR" id="PIRSR606689-1"/>
    </source>
</evidence>
<organism evidence="15">
    <name type="scientific">Naegleria gruberi</name>
    <name type="common">Amoeba</name>
    <dbReference type="NCBI Taxonomy" id="5762"/>
    <lineage>
        <taxon>Eukaryota</taxon>
        <taxon>Discoba</taxon>
        <taxon>Heterolobosea</taxon>
        <taxon>Tetramitia</taxon>
        <taxon>Eutetramitia</taxon>
        <taxon>Vahlkampfiidae</taxon>
        <taxon>Naegleria</taxon>
    </lineage>
</organism>
<dbReference type="GO" id="GO:0016192">
    <property type="term" value="P:vesicle-mediated transport"/>
    <property type="evidence" value="ECO:0007669"/>
    <property type="project" value="UniProtKB-KW"/>
</dbReference>
<dbReference type="InterPro" id="IPR024156">
    <property type="entry name" value="Small_GTPase_ARF"/>
</dbReference>
<dbReference type="PANTHER" id="PTHR11711">
    <property type="entry name" value="ADP RIBOSYLATION FACTOR-RELATED"/>
    <property type="match status" value="1"/>
</dbReference>
<feature type="binding site" evidence="11">
    <location>
        <begin position="450"/>
        <end position="457"/>
    </location>
    <ligand>
        <name>GTP</name>
        <dbReference type="ChEBI" id="CHEBI:37565"/>
    </ligand>
</feature>
<reference evidence="14 15" key="1">
    <citation type="journal article" date="2010" name="Cell">
        <title>The genome of Naegleria gruberi illuminates early eukaryotic versatility.</title>
        <authorList>
            <person name="Fritz-Laylin L.K."/>
            <person name="Prochnik S.E."/>
            <person name="Ginger M.L."/>
            <person name="Dacks J.B."/>
            <person name="Carpenter M.L."/>
            <person name="Field M.C."/>
            <person name="Kuo A."/>
            <person name="Paredez A."/>
            <person name="Chapman J."/>
            <person name="Pham J."/>
            <person name="Shu S."/>
            <person name="Neupane R."/>
            <person name="Cipriano M."/>
            <person name="Mancuso J."/>
            <person name="Tu H."/>
            <person name="Salamov A."/>
            <person name="Lindquist E."/>
            <person name="Shapiro H."/>
            <person name="Lucas S."/>
            <person name="Grigoriev I.V."/>
            <person name="Cande W.Z."/>
            <person name="Fulton C."/>
            <person name="Rokhsar D.S."/>
            <person name="Dawson S.C."/>
        </authorList>
    </citation>
    <scope>NUCLEOTIDE SEQUENCE [LARGE SCALE GENOMIC DNA]</scope>
    <source>
        <strain evidence="14 15">NEG-M</strain>
    </source>
</reference>
<evidence type="ECO:0000313" key="14">
    <source>
        <dbReference type="EMBL" id="EFC46346.1"/>
    </source>
</evidence>
<evidence type="ECO:0000256" key="1">
    <source>
        <dbReference type="ARBA" id="ARBA00004555"/>
    </source>
</evidence>
<dbReference type="InParanoid" id="D2VA08"/>
<keyword evidence="10" id="KW-0449">Lipoprotein</keyword>
<feature type="binding site" evidence="12">
    <location>
        <position position="457"/>
    </location>
    <ligand>
        <name>Mg(2+)</name>
        <dbReference type="ChEBI" id="CHEBI:18420"/>
    </ligand>
</feature>
<keyword evidence="12" id="KW-0460">Magnesium</keyword>
<keyword evidence="6" id="KW-0931">ER-Golgi transport</keyword>
<keyword evidence="12" id="KW-0479">Metal-binding</keyword>
<comment type="similarity">
    <text evidence="2">Belongs to the small GTPase superfamily. Arf family.</text>
</comment>
<dbReference type="SUPFAM" id="SSF52540">
    <property type="entry name" value="P-loop containing nucleoside triphosphate hydrolases"/>
    <property type="match status" value="1"/>
</dbReference>
<evidence type="ECO:0000256" key="8">
    <source>
        <dbReference type="ARBA" id="ARBA00023034"/>
    </source>
</evidence>
<dbReference type="CDD" id="cd18186">
    <property type="entry name" value="BTB_POZ_ZBTB_KLHL-like"/>
    <property type="match status" value="1"/>
</dbReference>
<dbReference type="FunFam" id="3.40.50.300:FF:003500">
    <property type="entry name" value="ADP-ribosylation factor 1"/>
    <property type="match status" value="1"/>
</dbReference>
<name>D2VA08_NAEGR</name>
<dbReference type="AlphaFoldDB" id="D2VA08"/>
<protein>
    <submittedName>
        <fullName evidence="14">ARF/SAR family small GTPase</fullName>
    </submittedName>
</protein>
<dbReference type="OrthoDB" id="10565163at2759"/>
<evidence type="ECO:0000256" key="4">
    <source>
        <dbReference type="ARBA" id="ARBA00022707"/>
    </source>
</evidence>
<dbReference type="GO" id="GO:0046872">
    <property type="term" value="F:metal ion binding"/>
    <property type="evidence" value="ECO:0007669"/>
    <property type="project" value="UniProtKB-KW"/>
</dbReference>
<dbReference type="InterPro" id="IPR011333">
    <property type="entry name" value="SKP1/BTB/POZ_sf"/>
</dbReference>
<evidence type="ECO:0000256" key="7">
    <source>
        <dbReference type="ARBA" id="ARBA00022927"/>
    </source>
</evidence>
<dbReference type="InterPro" id="IPR027417">
    <property type="entry name" value="P-loop_NTPase"/>
</dbReference>
<dbReference type="GO" id="GO:0005525">
    <property type="term" value="F:GTP binding"/>
    <property type="evidence" value="ECO:0007669"/>
    <property type="project" value="UniProtKB-KW"/>
</dbReference>
<keyword evidence="8" id="KW-0333">Golgi apparatus</keyword>
<gene>
    <name evidence="14" type="ORF">NAEGRDRAFT_79163</name>
</gene>
<accession>D2VA08</accession>
<evidence type="ECO:0000313" key="15">
    <source>
        <dbReference type="Proteomes" id="UP000006671"/>
    </source>
</evidence>
<dbReference type="Pfam" id="PF00025">
    <property type="entry name" value="Arf"/>
    <property type="match status" value="1"/>
</dbReference>
<dbReference type="Gene3D" id="3.30.710.10">
    <property type="entry name" value="Potassium Channel Kv1.1, Chain A"/>
    <property type="match status" value="1"/>
</dbReference>
<dbReference type="SMART" id="SM00177">
    <property type="entry name" value="ARF"/>
    <property type="match status" value="1"/>
</dbReference>
<dbReference type="RefSeq" id="XP_002679090.1">
    <property type="nucleotide sequence ID" value="XM_002679044.1"/>
</dbReference>